<feature type="domain" description="Sporulation protein YpeB PepSY1 and PepSY2" evidence="3">
    <location>
        <begin position="180"/>
        <end position="371"/>
    </location>
</feature>
<accession>A0A1M5AGJ5</accession>
<evidence type="ECO:0000256" key="1">
    <source>
        <dbReference type="SAM" id="Phobius"/>
    </source>
</evidence>
<keyword evidence="6" id="KW-1185">Reference proteome</keyword>
<dbReference type="Pfam" id="PF03413">
    <property type="entry name" value="PepSY"/>
    <property type="match status" value="1"/>
</dbReference>
<dbReference type="RefSeq" id="WP_084111046.1">
    <property type="nucleotide sequence ID" value="NZ_FQVH01000017.1"/>
</dbReference>
<dbReference type="EMBL" id="FQVH01000017">
    <property type="protein sequence ID" value="SHF29022.1"/>
    <property type="molecule type" value="Genomic_DNA"/>
</dbReference>
<dbReference type="InterPro" id="IPR025711">
    <property type="entry name" value="PepSY"/>
</dbReference>
<evidence type="ECO:0000313" key="5">
    <source>
        <dbReference type="EMBL" id="SHF29022.1"/>
    </source>
</evidence>
<dbReference type="OrthoDB" id="2372097at2"/>
<name>A0A1M5AGJ5_9THEO</name>
<feature type="domain" description="Sporulation protein YpeB N-terminal" evidence="4">
    <location>
        <begin position="31"/>
        <end position="160"/>
    </location>
</feature>
<evidence type="ECO:0000259" key="4">
    <source>
        <dbReference type="Pfam" id="PF20769"/>
    </source>
</evidence>
<dbReference type="STRING" id="1121256.SAMN02746089_01628"/>
<reference evidence="5 6" key="1">
    <citation type="submission" date="2016-11" db="EMBL/GenBank/DDBJ databases">
        <authorList>
            <person name="Jaros S."/>
            <person name="Januszkiewicz K."/>
            <person name="Wedrychowicz H."/>
        </authorList>
    </citation>
    <scope>NUCLEOTIDE SEQUENCE [LARGE SCALE GENOMIC DNA]</scope>
    <source>
        <strain evidence="5 6">DSM 17918</strain>
    </source>
</reference>
<keyword evidence="1" id="KW-0812">Transmembrane</keyword>
<dbReference type="Pfam" id="PF20769">
    <property type="entry name" value="YPEB_N"/>
    <property type="match status" value="1"/>
</dbReference>
<proteinExistence type="predicted"/>
<keyword evidence="1" id="KW-0472">Membrane</keyword>
<feature type="domain" description="PepSY" evidence="2">
    <location>
        <begin position="375"/>
        <end position="435"/>
    </location>
</feature>
<evidence type="ECO:0000259" key="3">
    <source>
        <dbReference type="Pfam" id="PF14620"/>
    </source>
</evidence>
<dbReference type="Proteomes" id="UP000184088">
    <property type="component" value="Unassembled WGS sequence"/>
</dbReference>
<dbReference type="InterPro" id="IPR048402">
    <property type="entry name" value="YpeB_N"/>
</dbReference>
<gene>
    <name evidence="5" type="ORF">SAMN02746089_01628</name>
</gene>
<evidence type="ECO:0000259" key="2">
    <source>
        <dbReference type="Pfam" id="PF03413"/>
    </source>
</evidence>
<organism evidence="5 6">
    <name type="scientific">Caldanaerobius fijiensis DSM 17918</name>
    <dbReference type="NCBI Taxonomy" id="1121256"/>
    <lineage>
        <taxon>Bacteria</taxon>
        <taxon>Bacillati</taxon>
        <taxon>Bacillota</taxon>
        <taxon>Clostridia</taxon>
        <taxon>Thermoanaerobacterales</taxon>
        <taxon>Thermoanaerobacteraceae</taxon>
        <taxon>Caldanaerobius</taxon>
    </lineage>
</organism>
<dbReference type="Pfam" id="PF14620">
    <property type="entry name" value="YPEB_PepSY1-2"/>
    <property type="match status" value="1"/>
</dbReference>
<dbReference type="AlphaFoldDB" id="A0A1M5AGJ5"/>
<dbReference type="InterPro" id="IPR014239">
    <property type="entry name" value="YpeB_PepSY1-2"/>
</dbReference>
<protein>
    <submittedName>
        <fullName evidence="5">Germination protein YpeB</fullName>
    </submittedName>
</protein>
<feature type="transmembrane region" description="Helical" evidence="1">
    <location>
        <begin position="7"/>
        <end position="26"/>
    </location>
</feature>
<keyword evidence="1" id="KW-1133">Transmembrane helix</keyword>
<evidence type="ECO:0000313" key="6">
    <source>
        <dbReference type="Proteomes" id="UP000184088"/>
    </source>
</evidence>
<sequence>MDRWIRRIAALAVMLVLIAVAIYQYWDKMFYYRYLEGQYQRSFYELVDHVQSVQSNLAKLMVADSTTQNINLLSDTWRQAYAAQTDLSQLPVNAISIIKTSKFLSQVGDYANSLVRKQASGQKLDARDIKNIKDLHSRAAAITVELQRLKTDSAARGMAFSPSSIKRTMTSPAGKKDVLNASMANVEKQMANYPKLIYDGPFSSHLENVPPKGLTGPDVTQAQARTSAIDFIGRDRVKSVAAYKANNATFPSYGFVVNTTGGAGDSIAINVSKKGGHVVWMLSQRPIGKTSLTLSQAEGRAADFVSKKGFKNMVVAYSEKYENTAIFNFVPSQNGVIIYPDMVKVKVALDNGEVVGFDARGYYMNHRARTLKAPKLTKEEAMKKLSRNLKVEFSRLAVIPLENRVEVLTYEFKGTYNGDTFYVYIDANTGKEVKVLQQVRTYKGDLTM</sequence>
<dbReference type="GO" id="GO:0009847">
    <property type="term" value="P:spore germination"/>
    <property type="evidence" value="ECO:0007669"/>
    <property type="project" value="InterPro"/>
</dbReference>
<dbReference type="NCBIfam" id="TIGR02889">
    <property type="entry name" value="spore_YpeB"/>
    <property type="match status" value="1"/>
</dbReference>